<feature type="domain" description="HMG box" evidence="5">
    <location>
        <begin position="55"/>
        <end position="125"/>
    </location>
</feature>
<protein>
    <submittedName>
        <fullName evidence="6">HMG (High mobility group) box protein</fullName>
    </submittedName>
</protein>
<dbReference type="Pfam" id="PF00505">
    <property type="entry name" value="HMG_box"/>
    <property type="match status" value="1"/>
</dbReference>
<evidence type="ECO:0000256" key="3">
    <source>
        <dbReference type="PROSITE-ProRule" id="PRU00267"/>
    </source>
</evidence>
<dbReference type="EMBL" id="JATN01000322">
    <property type="protein sequence ID" value="EUC54835.1"/>
    <property type="molecule type" value="Genomic_DNA"/>
</dbReference>
<gene>
    <name evidence="6" type="ORF">RSOL_075110</name>
</gene>
<organism evidence="6 7">
    <name type="scientific">Rhizoctonia solani AG-3 Rhs1AP</name>
    <dbReference type="NCBI Taxonomy" id="1086054"/>
    <lineage>
        <taxon>Eukaryota</taxon>
        <taxon>Fungi</taxon>
        <taxon>Dikarya</taxon>
        <taxon>Basidiomycota</taxon>
        <taxon>Agaricomycotina</taxon>
        <taxon>Agaricomycetes</taxon>
        <taxon>Cantharellales</taxon>
        <taxon>Ceratobasidiaceae</taxon>
        <taxon>Rhizoctonia</taxon>
    </lineage>
</organism>
<dbReference type="CDD" id="cd01389">
    <property type="entry name" value="HMG-box_ROX1-like"/>
    <property type="match status" value="1"/>
</dbReference>
<sequence>MLSPHTNSSDKPSGKLPFTADSIQQYEPFQALEPKVKAKMCELLAKDMVSPKGNIKRPPNSFMLFRRDRFSTLSKQSRNEPNESLEPMSSIVKNDWRGSEVGKAEYSKLAKYAQQQHSARFPAYRYTPIPERKWKAISKDGKKKWFFEFLSLVSTNIVCEHSGTKPSGLDMDEWIRDPMNHQYVSDQVLDEILINAYSDPNTAELSSGSRGHSTVRITANHTPENATQLHNSSNVNGHDILREHANVTLPLSLEAAAHLQPPSQNSFVPSGMNDVFGETRSFRSKLFLPTEGGHEATQGNLSKSQALPTICHSSHIVQNQVGSMTGGSDFINHTSRRFYEEMTPNVGETMWDVNNVERRTPVHFQGFYDQPTVTGSDNFMPMSQLSDQGGTSYSGLADSNEQSLCDYSELMVEFLNPFVLEDMEGSSGSGITLYESF</sequence>
<evidence type="ECO:0000256" key="2">
    <source>
        <dbReference type="ARBA" id="ARBA00023242"/>
    </source>
</evidence>
<feature type="compositionally biased region" description="Polar residues" evidence="4">
    <location>
        <begin position="1"/>
        <end position="11"/>
    </location>
</feature>
<evidence type="ECO:0000313" key="6">
    <source>
        <dbReference type="EMBL" id="EUC54835.1"/>
    </source>
</evidence>
<keyword evidence="1 3" id="KW-0238">DNA-binding</keyword>
<dbReference type="GO" id="GO:0000978">
    <property type="term" value="F:RNA polymerase II cis-regulatory region sequence-specific DNA binding"/>
    <property type="evidence" value="ECO:0007669"/>
    <property type="project" value="TreeGrafter"/>
</dbReference>
<dbReference type="Proteomes" id="UP000030108">
    <property type="component" value="Unassembled WGS sequence"/>
</dbReference>
<dbReference type="InterPro" id="IPR036910">
    <property type="entry name" value="HMG_box_dom_sf"/>
</dbReference>
<dbReference type="PANTHER" id="PTHR45789">
    <property type="entry name" value="FI18025P1"/>
    <property type="match status" value="1"/>
</dbReference>
<feature type="region of interest" description="Disordered" evidence="4">
    <location>
        <begin position="1"/>
        <end position="20"/>
    </location>
</feature>
<dbReference type="InterPro" id="IPR051356">
    <property type="entry name" value="SOX/SOX-like_TF"/>
</dbReference>
<dbReference type="PANTHER" id="PTHR45789:SF2">
    <property type="entry name" value="FI18025P1"/>
    <property type="match status" value="1"/>
</dbReference>
<dbReference type="SUPFAM" id="SSF47095">
    <property type="entry name" value="HMG-box"/>
    <property type="match status" value="1"/>
</dbReference>
<dbReference type="InterPro" id="IPR009071">
    <property type="entry name" value="HMG_box_dom"/>
</dbReference>
<accession>X8IYJ1</accession>
<evidence type="ECO:0000256" key="1">
    <source>
        <dbReference type="ARBA" id="ARBA00023125"/>
    </source>
</evidence>
<dbReference type="Gene3D" id="1.10.30.10">
    <property type="entry name" value="High mobility group box domain"/>
    <property type="match status" value="1"/>
</dbReference>
<comment type="caution">
    <text evidence="6">The sequence shown here is derived from an EMBL/GenBank/DDBJ whole genome shotgun (WGS) entry which is preliminary data.</text>
</comment>
<dbReference type="PROSITE" id="PS50118">
    <property type="entry name" value="HMG_BOX_2"/>
    <property type="match status" value="1"/>
</dbReference>
<dbReference type="AlphaFoldDB" id="X8IYJ1"/>
<dbReference type="GO" id="GO:0000981">
    <property type="term" value="F:DNA-binding transcription factor activity, RNA polymerase II-specific"/>
    <property type="evidence" value="ECO:0007669"/>
    <property type="project" value="TreeGrafter"/>
</dbReference>
<name>X8IYJ1_9AGAM</name>
<dbReference type="GO" id="GO:0005634">
    <property type="term" value="C:nucleus"/>
    <property type="evidence" value="ECO:0007669"/>
    <property type="project" value="UniProtKB-UniRule"/>
</dbReference>
<evidence type="ECO:0000256" key="4">
    <source>
        <dbReference type="SAM" id="MobiDB-lite"/>
    </source>
</evidence>
<dbReference type="SMART" id="SM00398">
    <property type="entry name" value="HMG"/>
    <property type="match status" value="1"/>
</dbReference>
<evidence type="ECO:0000313" key="7">
    <source>
        <dbReference type="Proteomes" id="UP000030108"/>
    </source>
</evidence>
<evidence type="ECO:0000259" key="5">
    <source>
        <dbReference type="PROSITE" id="PS50118"/>
    </source>
</evidence>
<reference evidence="7" key="1">
    <citation type="journal article" date="2014" name="Genome Announc.">
        <title>Draft genome sequence of the plant-pathogenic soil fungus Rhizoctonia solani anastomosis group 3 strain Rhs1AP.</title>
        <authorList>
            <person name="Cubeta M.A."/>
            <person name="Thomas E."/>
            <person name="Dean R.A."/>
            <person name="Jabaji S."/>
            <person name="Neate S.M."/>
            <person name="Tavantzis S."/>
            <person name="Toda T."/>
            <person name="Vilgalys R."/>
            <person name="Bharathan N."/>
            <person name="Fedorova-Abrams N."/>
            <person name="Pakala S.B."/>
            <person name="Pakala S.M."/>
            <person name="Zafar N."/>
            <person name="Joardar V."/>
            <person name="Losada L."/>
            <person name="Nierman W.C."/>
        </authorList>
    </citation>
    <scope>NUCLEOTIDE SEQUENCE [LARGE SCALE GENOMIC DNA]</scope>
    <source>
        <strain evidence="7">AG-3</strain>
    </source>
</reference>
<keyword evidence="2 3" id="KW-0539">Nucleus</keyword>
<dbReference type="OrthoDB" id="6247875at2759"/>
<proteinExistence type="predicted"/>
<feature type="DNA-binding region" description="HMG box" evidence="3">
    <location>
        <begin position="55"/>
        <end position="125"/>
    </location>
</feature>